<dbReference type="InterPro" id="IPR052029">
    <property type="entry name" value="PpiD_chaperone"/>
</dbReference>
<feature type="domain" description="PpiC" evidence="13">
    <location>
        <begin position="570"/>
        <end position="663"/>
    </location>
</feature>
<evidence type="ECO:0000256" key="7">
    <source>
        <dbReference type="ARBA" id="ARBA00023186"/>
    </source>
</evidence>
<dbReference type="PANTHER" id="PTHR47529">
    <property type="entry name" value="PEPTIDYL-PROLYL CIS-TRANS ISOMERASE D"/>
    <property type="match status" value="1"/>
</dbReference>
<dbReference type="AlphaFoldDB" id="A0AAP2DM91"/>
<dbReference type="RefSeq" id="WP_254166009.1">
    <property type="nucleotide sequence ID" value="NZ_JAHESF010000019.1"/>
</dbReference>
<evidence type="ECO:0000256" key="3">
    <source>
        <dbReference type="ARBA" id="ARBA00022519"/>
    </source>
</evidence>
<dbReference type="SUPFAM" id="SSF109998">
    <property type="entry name" value="Triger factor/SurA peptide-binding domain-like"/>
    <property type="match status" value="1"/>
</dbReference>
<evidence type="ECO:0000256" key="2">
    <source>
        <dbReference type="ARBA" id="ARBA00022475"/>
    </source>
</evidence>
<keyword evidence="6 12" id="KW-0472">Membrane</keyword>
<evidence type="ECO:0000256" key="8">
    <source>
        <dbReference type="ARBA" id="ARBA00038408"/>
    </source>
</evidence>
<dbReference type="Pfam" id="PF13616">
    <property type="entry name" value="Rotamase_3"/>
    <property type="match status" value="1"/>
</dbReference>
<evidence type="ECO:0000256" key="5">
    <source>
        <dbReference type="ARBA" id="ARBA00022989"/>
    </source>
</evidence>
<comment type="caution">
    <text evidence="14">The sequence shown here is derived from an EMBL/GenBank/DDBJ whole genome shotgun (WGS) entry which is preliminary data.</text>
</comment>
<keyword evidence="15" id="KW-1185">Reference proteome</keyword>
<dbReference type="PROSITE" id="PS50198">
    <property type="entry name" value="PPIC_PPIASE_2"/>
    <property type="match status" value="2"/>
</dbReference>
<keyword evidence="3" id="KW-0997">Cell inner membrane</keyword>
<protein>
    <recommendedName>
        <fullName evidence="9">Periplasmic chaperone PpiD</fullName>
    </recommendedName>
    <alternativeName>
        <fullName evidence="10">Periplasmic folding chaperone</fullName>
    </alternativeName>
</protein>
<dbReference type="EMBL" id="JAHESF010000019">
    <property type="protein sequence ID" value="MBT1698925.1"/>
    <property type="molecule type" value="Genomic_DNA"/>
</dbReference>
<dbReference type="Pfam" id="PF13623">
    <property type="entry name" value="SurA_N_2"/>
    <property type="match status" value="1"/>
</dbReference>
<evidence type="ECO:0000256" key="11">
    <source>
        <dbReference type="PROSITE-ProRule" id="PRU00278"/>
    </source>
</evidence>
<dbReference type="SUPFAM" id="SSF54534">
    <property type="entry name" value="FKBP-like"/>
    <property type="match status" value="1"/>
</dbReference>
<keyword evidence="4 12" id="KW-0812">Transmembrane</keyword>
<evidence type="ECO:0000313" key="14">
    <source>
        <dbReference type="EMBL" id="MBT1698925.1"/>
    </source>
</evidence>
<dbReference type="Proteomes" id="UP001319200">
    <property type="component" value="Unassembled WGS sequence"/>
</dbReference>
<dbReference type="InterPro" id="IPR046357">
    <property type="entry name" value="PPIase_dom_sf"/>
</dbReference>
<feature type="domain" description="PpiC" evidence="13">
    <location>
        <begin position="352"/>
        <end position="453"/>
    </location>
</feature>
<keyword evidence="11 14" id="KW-0413">Isomerase</keyword>
<evidence type="ECO:0000256" key="9">
    <source>
        <dbReference type="ARBA" id="ARBA00040743"/>
    </source>
</evidence>
<evidence type="ECO:0000313" key="15">
    <source>
        <dbReference type="Proteomes" id="UP001319200"/>
    </source>
</evidence>
<accession>A0AAP2DM91</accession>
<comment type="subcellular location">
    <subcellularLocation>
        <location evidence="1">Cell inner membrane</location>
        <topology evidence="1">Single-pass type II membrane protein</topology>
        <orientation evidence="1">Periplasmic side</orientation>
    </subcellularLocation>
</comment>
<feature type="transmembrane region" description="Helical" evidence="12">
    <location>
        <begin position="12"/>
        <end position="32"/>
    </location>
</feature>
<evidence type="ECO:0000259" key="13">
    <source>
        <dbReference type="PROSITE" id="PS50198"/>
    </source>
</evidence>
<dbReference type="PANTHER" id="PTHR47529:SF1">
    <property type="entry name" value="PERIPLASMIC CHAPERONE PPID"/>
    <property type="match status" value="1"/>
</dbReference>
<sequence length="709" mass="78581">MALIGTLRNKMGTWVVVFVFVAIACFILNDLLGNNSVLFNNNNVGEIAGTTISLEEYQAAIQEREANYILNFGRKPGDREMTTLRQQAWEMLILRHAIQKQYTKVGVAVTLDEVEDMIWGKNVDENIKSTPLFTNPQTGAFEKARVVRYLNEFNSPPPADPQSQAMWQEQRTRWEIFQRDLGPGRERIKYENLILKSNYVTTAEAEREYHNQTDVAEVKYLYVPYYAVSDSVAEVTDADLKSYYDKNKEKYKTDATRDLKFVSFPVTASSADTLAIVDEMKRIATELTQTQDDSAYAASNTDGQAPYTKYNGGNLPAFIKSEDLKAGNVIGPFLDGTSYKVAKVSKVTKDTVYSARASHILIKWDNETDAAKKAAKEKARNILKDIKGGASFAEKAREFGTDGTAQQGGDLGWFTTGRMVKPFEDAVFGATKTGVLNDVVETAFGYHIISITNTKNNDAYYLAVVERSITPSDATTNEAYRKAESFASDLSGTDEFTARANEQGLQVQEAKGLGAGDRRVTTLGDARQIIQWLFRDASEGKVSDVFDLQDEYVVAVMTNETSEGYRPLDLVKEEITPQVRKEVKSKAIIEKLKGATGTLEEIAQSYGSDANVYTSSDLKLSANSLPSAGFDPAAIGVAFSLENGKRSAPISGESGVLIIEMQNKTIAPAATDYTAYKQPIQQKLQNNSYNIGEAIKENADIVDKRYKFY</sequence>
<dbReference type="Gene3D" id="3.10.50.40">
    <property type="match status" value="2"/>
</dbReference>
<evidence type="ECO:0000256" key="12">
    <source>
        <dbReference type="SAM" id="Phobius"/>
    </source>
</evidence>
<keyword evidence="7" id="KW-0143">Chaperone</keyword>
<gene>
    <name evidence="14" type="ORF">KK083_18675</name>
</gene>
<keyword evidence="5 12" id="KW-1133">Transmembrane helix</keyword>
<dbReference type="InterPro" id="IPR027304">
    <property type="entry name" value="Trigger_fact/SurA_dom_sf"/>
</dbReference>
<proteinExistence type="inferred from homology"/>
<organism evidence="14 15">
    <name type="scientific">Chryseosolibacter histidini</name>
    <dbReference type="NCBI Taxonomy" id="2782349"/>
    <lineage>
        <taxon>Bacteria</taxon>
        <taxon>Pseudomonadati</taxon>
        <taxon>Bacteroidota</taxon>
        <taxon>Cytophagia</taxon>
        <taxon>Cytophagales</taxon>
        <taxon>Chryseotaleaceae</taxon>
        <taxon>Chryseosolibacter</taxon>
    </lineage>
</organism>
<keyword evidence="2" id="KW-1003">Cell membrane</keyword>
<name>A0AAP2DM91_9BACT</name>
<evidence type="ECO:0000256" key="6">
    <source>
        <dbReference type="ARBA" id="ARBA00023136"/>
    </source>
</evidence>
<comment type="similarity">
    <text evidence="8">Belongs to the PpiD chaperone family.</text>
</comment>
<dbReference type="GO" id="GO:0005886">
    <property type="term" value="C:plasma membrane"/>
    <property type="evidence" value="ECO:0007669"/>
    <property type="project" value="UniProtKB-SubCell"/>
</dbReference>
<reference evidence="14 15" key="1">
    <citation type="submission" date="2021-05" db="EMBL/GenBank/DDBJ databases">
        <title>A Polyphasic approach of four new species of the genus Ohtaekwangia: Ohtaekwangia histidinii sp. nov., Ohtaekwangia cretensis sp. nov., Ohtaekwangia indiensis sp. nov., Ohtaekwangia reichenbachii sp. nov. from diverse environment.</title>
        <authorList>
            <person name="Octaviana S."/>
        </authorList>
    </citation>
    <scope>NUCLEOTIDE SEQUENCE [LARGE SCALE GENOMIC DNA]</scope>
    <source>
        <strain evidence="14 15">PWU4</strain>
    </source>
</reference>
<evidence type="ECO:0000256" key="1">
    <source>
        <dbReference type="ARBA" id="ARBA00004382"/>
    </source>
</evidence>
<dbReference type="GO" id="GO:0003755">
    <property type="term" value="F:peptidyl-prolyl cis-trans isomerase activity"/>
    <property type="evidence" value="ECO:0007669"/>
    <property type="project" value="UniProtKB-KW"/>
</dbReference>
<evidence type="ECO:0000256" key="10">
    <source>
        <dbReference type="ARBA" id="ARBA00042775"/>
    </source>
</evidence>
<keyword evidence="11" id="KW-0697">Rotamase</keyword>
<evidence type="ECO:0000256" key="4">
    <source>
        <dbReference type="ARBA" id="ARBA00022692"/>
    </source>
</evidence>
<dbReference type="InterPro" id="IPR000297">
    <property type="entry name" value="PPIase_PpiC"/>
</dbReference>